<sequence length="506" mass="58489">MLIKTVAIYNRISRDNGESEDVLLNHRTINTRLCESKGYQYKLYEEIESGGKFEERKILLQLLRDIAQGLYDGLVVVELSRIARDNLYSQMIAKVLEDNNVPIITPNRIYNLSDESDRLMYDMESMISSKELRTITRRMRSGKLEGVRRGEWVQGIPPFGYKRGDNKKLIIVESEANLVRQIFNYAENGYGVPNIASKLKGYKTRAGNSFTDTAVYAILNNKTYMGSIIYNVKDKKGNITENIVARNAHEAIITREQFNSVQQAIKGRMSGDMETRNRSRGIVISMLKDLVYCKKCGLKIKFRKDSKQRNAVYITACKCGNRGIAEHQLLKSFMNEFYFLQGFYREEWEKALHTPQTVSKGVLVQQVEELDKTRNKLSMRLSKAKEAYLDGVFNKEEYLTTKDATENELKKISTAIDDLLQDIESMDKESLASQFESKMKKIEQFYKIYNKEDSHQHLAECNRILKLIINKVHYERVNERITITSPLEGYMEVEQGDFVDLSIDSK</sequence>
<dbReference type="GO" id="GO:0000150">
    <property type="term" value="F:DNA strand exchange activity"/>
    <property type="evidence" value="ECO:0007669"/>
    <property type="project" value="InterPro"/>
</dbReference>
<evidence type="ECO:0000256" key="1">
    <source>
        <dbReference type="SAM" id="Coils"/>
    </source>
</evidence>
<dbReference type="AlphaFoldDB" id="C2XZE0"/>
<dbReference type="SMART" id="SM00857">
    <property type="entry name" value="Resolvase"/>
    <property type="match status" value="1"/>
</dbReference>
<proteinExistence type="predicted"/>
<dbReference type="SUPFAM" id="SSF53041">
    <property type="entry name" value="Resolvase-like"/>
    <property type="match status" value="1"/>
</dbReference>
<dbReference type="PROSITE" id="PS51737">
    <property type="entry name" value="RECOMBINASE_DNA_BIND"/>
    <property type="match status" value="1"/>
</dbReference>
<evidence type="ECO:0000313" key="4">
    <source>
        <dbReference type="EMBL" id="EEL68983.1"/>
    </source>
</evidence>
<comment type="caution">
    <text evidence="4">The sequence shown here is derived from an EMBL/GenBank/DDBJ whole genome shotgun (WGS) entry which is preliminary data.</text>
</comment>
<dbReference type="InterPro" id="IPR011109">
    <property type="entry name" value="DNA_bind_recombinase_dom"/>
</dbReference>
<dbReference type="GO" id="GO:0003677">
    <property type="term" value="F:DNA binding"/>
    <property type="evidence" value="ECO:0007669"/>
    <property type="project" value="InterPro"/>
</dbReference>
<dbReference type="InterPro" id="IPR036162">
    <property type="entry name" value="Resolvase-like_N_sf"/>
</dbReference>
<evidence type="ECO:0000259" key="2">
    <source>
        <dbReference type="PROSITE" id="PS51736"/>
    </source>
</evidence>
<dbReference type="RefSeq" id="WP_002067168.1">
    <property type="nucleotide sequence ID" value="NZ_CM000737.1"/>
</dbReference>
<dbReference type="InterPro" id="IPR038109">
    <property type="entry name" value="DNA_bind_recomb_sf"/>
</dbReference>
<dbReference type="PROSITE" id="PS51736">
    <property type="entry name" value="RECOMBINASES_3"/>
    <property type="match status" value="1"/>
</dbReference>
<dbReference type="PANTHER" id="PTHR30461">
    <property type="entry name" value="DNA-INVERTASE FROM LAMBDOID PROPHAGE"/>
    <property type="match status" value="1"/>
</dbReference>
<gene>
    <name evidence="4" type="ORF">bcere0026_40740</name>
</gene>
<dbReference type="Proteomes" id="UP000001753">
    <property type="component" value="Chromosome"/>
</dbReference>
<organism evidence="4">
    <name type="scientific">Bacillus mycoides</name>
    <dbReference type="NCBI Taxonomy" id="1405"/>
    <lineage>
        <taxon>Bacteria</taxon>
        <taxon>Bacillati</taxon>
        <taxon>Bacillota</taxon>
        <taxon>Bacilli</taxon>
        <taxon>Bacillales</taxon>
        <taxon>Bacillaceae</taxon>
        <taxon>Bacillus</taxon>
        <taxon>Bacillus cereus group</taxon>
    </lineage>
</organism>
<protein>
    <recommendedName>
        <fullName evidence="5">Recombinase family protein</fullName>
    </recommendedName>
</protein>
<dbReference type="InterPro" id="IPR006119">
    <property type="entry name" value="Resolv_N"/>
</dbReference>
<feature type="domain" description="Recombinase" evidence="3">
    <location>
        <begin position="158"/>
        <end position="271"/>
    </location>
</feature>
<feature type="coiled-coil region" evidence="1">
    <location>
        <begin position="367"/>
        <end position="429"/>
    </location>
</feature>
<keyword evidence="1" id="KW-0175">Coiled coil</keyword>
<feature type="domain" description="Resolvase/invertase-type recombinase catalytic" evidence="2">
    <location>
        <begin position="5"/>
        <end position="150"/>
    </location>
</feature>
<evidence type="ECO:0000259" key="3">
    <source>
        <dbReference type="PROSITE" id="PS51737"/>
    </source>
</evidence>
<dbReference type="Pfam" id="PF07508">
    <property type="entry name" value="Recombinase"/>
    <property type="match status" value="1"/>
</dbReference>
<dbReference type="Pfam" id="PF00239">
    <property type="entry name" value="Resolvase"/>
    <property type="match status" value="1"/>
</dbReference>
<evidence type="ECO:0008006" key="5">
    <source>
        <dbReference type="Google" id="ProtNLM"/>
    </source>
</evidence>
<dbReference type="InterPro" id="IPR050639">
    <property type="entry name" value="SSR_resolvase"/>
</dbReference>
<accession>C2XZE0</accession>
<reference evidence="4" key="1">
    <citation type="journal article" date="2012" name="Genome Res.">
        <title>Genomic characterization of the Bacillus cereus sensu lato species: Backdrop to the evolution of Bacillus anthracis.</title>
        <authorList>
            <person name="Zwick M.E."/>
            <person name="Joseph S.J."/>
            <person name="Didelot X."/>
            <person name="Chen P.E."/>
            <person name="Bishop-Lilly K.A."/>
            <person name="Stewart A.C."/>
            <person name="Willner K."/>
            <person name="Nolan N."/>
            <person name="Lentz S."/>
            <person name="Thomason M.K."/>
            <person name="Sozhamannan S."/>
            <person name="Mateczun A.J."/>
            <person name="Du L."/>
            <person name="Read T.D."/>
        </authorList>
    </citation>
    <scope>NUCLEOTIDE SEQUENCE [LARGE SCALE GENOMIC DNA]</scope>
    <source>
        <strain evidence="4">AH603</strain>
    </source>
</reference>
<dbReference type="HOGENOM" id="CLU_511658_0_0_9"/>
<dbReference type="EMBL" id="ACMP01000112">
    <property type="protein sequence ID" value="EEL68983.1"/>
    <property type="molecule type" value="Genomic_DNA"/>
</dbReference>
<name>C2XZE0_BACMY</name>
<dbReference type="CDD" id="cd00338">
    <property type="entry name" value="Ser_Recombinase"/>
    <property type="match status" value="1"/>
</dbReference>
<dbReference type="Gene3D" id="3.90.1750.20">
    <property type="entry name" value="Putative Large Serine Recombinase, Chain B, Domain 2"/>
    <property type="match status" value="1"/>
</dbReference>
<dbReference type="PANTHER" id="PTHR30461:SF23">
    <property type="entry name" value="DNA RECOMBINASE-RELATED"/>
    <property type="match status" value="1"/>
</dbReference>
<dbReference type="Gene3D" id="3.40.50.1390">
    <property type="entry name" value="Resolvase, N-terminal catalytic domain"/>
    <property type="match status" value="1"/>
</dbReference>